<dbReference type="InterPro" id="IPR005554">
    <property type="entry name" value="NOL6/Upt22"/>
</dbReference>
<evidence type="ECO:0000259" key="4">
    <source>
        <dbReference type="Pfam" id="PF17404"/>
    </source>
</evidence>
<evidence type="ECO:0000256" key="1">
    <source>
        <dbReference type="SAM" id="MobiDB-lite"/>
    </source>
</evidence>
<feature type="compositionally biased region" description="Polar residues" evidence="1">
    <location>
        <begin position="1315"/>
        <end position="1329"/>
    </location>
</feature>
<dbReference type="KEGG" id="ovi:T265_09158"/>
<evidence type="ECO:0008006" key="9">
    <source>
        <dbReference type="Google" id="ProtNLM"/>
    </source>
</evidence>
<feature type="transmembrane region" description="Helical" evidence="2">
    <location>
        <begin position="1137"/>
        <end position="1158"/>
    </location>
</feature>
<dbReference type="SUPFAM" id="SSF81321">
    <property type="entry name" value="Family A G protein-coupled receptor-like"/>
    <property type="match status" value="1"/>
</dbReference>
<dbReference type="Pfam" id="PF17404">
    <property type="entry name" value="Nrap_D3"/>
    <property type="match status" value="1"/>
</dbReference>
<feature type="compositionally biased region" description="Polar residues" evidence="1">
    <location>
        <begin position="1348"/>
        <end position="1364"/>
    </location>
</feature>
<keyword evidence="3" id="KW-0732">Signal</keyword>
<dbReference type="PANTHER" id="PTHR17972:SF0">
    <property type="entry name" value="NUCLEOLAR PROTEIN 6"/>
    <property type="match status" value="1"/>
</dbReference>
<dbReference type="InterPro" id="IPR035370">
    <property type="entry name" value="Nrap_D5"/>
</dbReference>
<dbReference type="InterPro" id="IPR035369">
    <property type="entry name" value="Nrap_D4"/>
</dbReference>
<keyword evidence="8" id="KW-1185">Reference proteome</keyword>
<feature type="compositionally biased region" description="Polar residues" evidence="1">
    <location>
        <begin position="1258"/>
        <end position="1267"/>
    </location>
</feature>
<feature type="domain" description="Nrap protein" evidence="4">
    <location>
        <begin position="26"/>
        <end position="96"/>
    </location>
</feature>
<sequence length="1373" mass="155298">MVCFIITLTALVLENFCFAAKVEFPAIGLKLNSDLANVQVTRGPPSGTEAGKTFREFWGSKAELRRIYGDLEECVVWSPESDVVKQIVDYVLQTRFQLVRGSFNNWAWNQLSSDRLNALVTAHPTLLGNPYPTTSSLRLIRSMDRLRGLLRGLNDKLPLNVTGILPISAAFRDTEVFAPGLCIPSTSAVAAYRRKRKADGEQERVELMKITSPIFPLYVIITLEQSGKWPDELTVFTRMKQLLVIRIHELLSPIGIPSHVTKENMLDIFLDGIVFRVSIAQPRELRLLQQIGEQSKEPDHSLPSAADTVKSPVQTPSSLAWIRLNQSMPTIAGLLAGISRSRTNVFPTACRLAKRWLSAHGFPVITCPFEAEFDGVRHLVYDRAYKTKEESGVAKLADKRDEQNLWDSGARMAEIAVELLVVYAGGFCDPISTDSAVQHPSNRISATGSPVTAFLRFLKLLVTHDWENQPILVDLNEGFSDLTKRRQALASMDGNRAVLPAMVICTPADPTGTEWTTIGPTRAGLKELQRLALQSRALLRAMLVAGAQIKDLKTVFKPTHNDLNILITVKSDTLHVRAAEAIDFVRPNTWKTDEREPSKLDSLPDEIPPPGGRFWPLGYCYDPVAYLVHLLKCRLGKYCEIRWDRHGGNWIGLKWRSTVMGKCPFGQHSLDGLVTHEESETEMAQMVLTHRLQSVADLLTSWAPSFIESVQIIPHRTPSSKCSENAANPTNDGLRKRKRSQHLALNMTLAQFLISGYFEKDLFSYCATRLMDYSCTYWLDPSVDRITHTVDVYQVTSNGITGHTSAPEGEWTRYPSHFVSQAPDENPEDLTLVRRLSEGDPIHGTFLGPVRLRQSHKLANISTVYLFEYHRLPLNTAAKIIIPFLLLVACISNLFILRVSYKLSFRKLPIAIYFVYLSIFDQLDLLARGTDYLVEAYGGIRLFTAMQFVSRSSCQLLSMTHSAVRHLQSALLIGLSIDLCRWSAKPVRFWIRFRSEWTQNVALLAAILAIILDSQFLWTFDLSPSDITQLHGRPVQNIYQCGYSQTSTLSPLFLYYVWPIMDHLWGDVLPCLTCTIAGIFSLICSDVRQQNLKKAKAVTQYWASRIQQNDRDQMTQVRCSVATRWINLDLITETIRAYAMVVLTTGIFILPRCFYYLIKYALFSNDRLYKAPNIRNELSADESEFHGQNAFITRNQASHLQKYESSLEAIEFMLRCLGAVNTIVCTIILSHTMTPFRRELLAYRGKITSLLRRAAPLNQGNRSSGTQRLHLINNERTTIKSENKTKVTDSVAEPAYCKKHRSRGREYRDVKVRSEQNQITKLNNTTRPNPRNLDKTQKHSSKVEPNFSVDSTQPDKTFFTSSPRNKSHKLYSL</sequence>
<dbReference type="OrthoDB" id="10251401at2759"/>
<feature type="transmembrane region" description="Helical" evidence="2">
    <location>
        <begin position="880"/>
        <end position="897"/>
    </location>
</feature>
<dbReference type="Pfam" id="PF17405">
    <property type="entry name" value="Nrap_D4"/>
    <property type="match status" value="1"/>
</dbReference>
<feature type="signal peptide" evidence="3">
    <location>
        <begin position="1"/>
        <end position="19"/>
    </location>
</feature>
<evidence type="ECO:0000313" key="7">
    <source>
        <dbReference type="EMBL" id="KER22820.1"/>
    </source>
</evidence>
<dbReference type="GO" id="GO:0006364">
    <property type="term" value="P:rRNA processing"/>
    <property type="evidence" value="ECO:0007669"/>
    <property type="project" value="TreeGrafter"/>
</dbReference>
<gene>
    <name evidence="7" type="ORF">T265_09158</name>
</gene>
<dbReference type="RefSeq" id="XP_009173428.1">
    <property type="nucleotide sequence ID" value="XM_009175164.1"/>
</dbReference>
<feature type="region of interest" description="Disordered" evidence="1">
    <location>
        <begin position="1257"/>
        <end position="1285"/>
    </location>
</feature>
<feature type="chain" id="PRO_5001705259" description="Nucleolar protein 6" evidence="3">
    <location>
        <begin position="20"/>
        <end position="1373"/>
    </location>
</feature>
<evidence type="ECO:0000256" key="3">
    <source>
        <dbReference type="SAM" id="SignalP"/>
    </source>
</evidence>
<protein>
    <recommendedName>
        <fullName evidence="9">Nucleolar protein 6</fullName>
    </recommendedName>
</protein>
<feature type="compositionally biased region" description="Basic and acidic residues" evidence="1">
    <location>
        <begin position="1304"/>
        <end position="1314"/>
    </location>
</feature>
<name>A0A074ZHS4_OPIVI</name>
<feature type="region of interest" description="Disordered" evidence="1">
    <location>
        <begin position="1298"/>
        <end position="1373"/>
    </location>
</feature>
<keyword evidence="2" id="KW-1133">Transmembrane helix</keyword>
<dbReference type="InterPro" id="IPR035368">
    <property type="entry name" value="Nrap_D3"/>
</dbReference>
<feature type="transmembrane region" description="Helical" evidence="2">
    <location>
        <begin position="1001"/>
        <end position="1020"/>
    </location>
</feature>
<dbReference type="GO" id="GO:0034456">
    <property type="term" value="C:UTP-C complex"/>
    <property type="evidence" value="ECO:0007669"/>
    <property type="project" value="TreeGrafter"/>
</dbReference>
<organism evidence="7 8">
    <name type="scientific">Opisthorchis viverrini</name>
    <name type="common">Southeast Asian liver fluke</name>
    <dbReference type="NCBI Taxonomy" id="6198"/>
    <lineage>
        <taxon>Eukaryota</taxon>
        <taxon>Metazoa</taxon>
        <taxon>Spiralia</taxon>
        <taxon>Lophotrochozoa</taxon>
        <taxon>Platyhelminthes</taxon>
        <taxon>Trematoda</taxon>
        <taxon>Digenea</taxon>
        <taxon>Opisthorchiida</taxon>
        <taxon>Opisthorchiata</taxon>
        <taxon>Opisthorchiidae</taxon>
        <taxon>Opisthorchis</taxon>
    </lineage>
</organism>
<dbReference type="GeneID" id="20323337"/>
<feature type="transmembrane region" description="Helical" evidence="2">
    <location>
        <begin position="1064"/>
        <end position="1084"/>
    </location>
</feature>
<reference evidence="7 8" key="1">
    <citation type="submission" date="2013-11" db="EMBL/GenBank/DDBJ databases">
        <title>Opisthorchis viverrini - life in the bile duct.</title>
        <authorList>
            <person name="Young N.D."/>
            <person name="Nagarajan N."/>
            <person name="Lin S.J."/>
            <person name="Korhonen P.K."/>
            <person name="Jex A.R."/>
            <person name="Hall R.S."/>
            <person name="Safavi-Hemami H."/>
            <person name="Kaewkong W."/>
            <person name="Bertrand D."/>
            <person name="Gao S."/>
            <person name="Seet Q."/>
            <person name="Wongkham S."/>
            <person name="Teh B.T."/>
            <person name="Wongkham C."/>
            <person name="Intapan P.M."/>
            <person name="Maleewong W."/>
            <person name="Yang X."/>
            <person name="Hu M."/>
            <person name="Wang Z."/>
            <person name="Hofmann A."/>
            <person name="Sternberg P.W."/>
            <person name="Tan P."/>
            <person name="Wang J."/>
            <person name="Gasser R.B."/>
        </authorList>
    </citation>
    <scope>NUCLEOTIDE SEQUENCE [LARGE SCALE GENOMIC DNA]</scope>
</reference>
<dbReference type="GO" id="GO:0032545">
    <property type="term" value="C:CURI complex"/>
    <property type="evidence" value="ECO:0007669"/>
    <property type="project" value="TreeGrafter"/>
</dbReference>
<evidence type="ECO:0000259" key="6">
    <source>
        <dbReference type="Pfam" id="PF17406"/>
    </source>
</evidence>
<dbReference type="Gene3D" id="1.20.1070.10">
    <property type="entry name" value="Rhodopsin 7-helix transmembrane proteins"/>
    <property type="match status" value="1"/>
</dbReference>
<evidence type="ECO:0000256" key="2">
    <source>
        <dbReference type="SAM" id="Phobius"/>
    </source>
</evidence>
<evidence type="ECO:0000313" key="8">
    <source>
        <dbReference type="Proteomes" id="UP000054324"/>
    </source>
</evidence>
<feature type="domain" description="Nrap protein" evidence="5">
    <location>
        <begin position="133"/>
        <end position="306"/>
    </location>
</feature>
<dbReference type="PANTHER" id="PTHR17972">
    <property type="entry name" value="NUCLEOLAR RNA-ASSOCIATED PROTEIN"/>
    <property type="match status" value="1"/>
</dbReference>
<evidence type="ECO:0000259" key="5">
    <source>
        <dbReference type="Pfam" id="PF17405"/>
    </source>
</evidence>
<feature type="domain" description="Nrap protein" evidence="6">
    <location>
        <begin position="412"/>
        <end position="558"/>
    </location>
</feature>
<dbReference type="Pfam" id="PF17406">
    <property type="entry name" value="Nrap_D5"/>
    <property type="match status" value="1"/>
</dbReference>
<dbReference type="GO" id="GO:0032040">
    <property type="term" value="C:small-subunit processome"/>
    <property type="evidence" value="ECO:0007669"/>
    <property type="project" value="TreeGrafter"/>
</dbReference>
<dbReference type="STRING" id="6198.A0A074ZHS4"/>
<dbReference type="EMBL" id="KL596878">
    <property type="protein sequence ID" value="KER22820.1"/>
    <property type="molecule type" value="Genomic_DNA"/>
</dbReference>
<dbReference type="Proteomes" id="UP000054324">
    <property type="component" value="Unassembled WGS sequence"/>
</dbReference>
<proteinExistence type="predicted"/>
<keyword evidence="2" id="KW-0812">Transmembrane</keyword>
<keyword evidence="2" id="KW-0472">Membrane</keyword>
<dbReference type="CTD" id="20323337"/>
<dbReference type="GO" id="GO:0006409">
    <property type="term" value="P:tRNA export from nucleus"/>
    <property type="evidence" value="ECO:0007669"/>
    <property type="project" value="TreeGrafter"/>
</dbReference>
<accession>A0A074ZHS4</accession>